<evidence type="ECO:0000256" key="2">
    <source>
        <dbReference type="SAM" id="SignalP"/>
    </source>
</evidence>
<evidence type="ECO:0008006" key="5">
    <source>
        <dbReference type="Google" id="ProtNLM"/>
    </source>
</evidence>
<dbReference type="AlphaFoldDB" id="A0A9P7Y1R2"/>
<reference evidence="3" key="1">
    <citation type="submission" date="2021-06" db="EMBL/GenBank/DDBJ databases">
        <title>Genome Sequence of Mortierella hyaline Strain SCG-10, a Cold-Adapted, Nitrate-Reducing Fungus Isolated from Soil in Minnesota, USA.</title>
        <authorList>
            <person name="Aldossari N."/>
        </authorList>
    </citation>
    <scope>NUCLEOTIDE SEQUENCE</scope>
    <source>
        <strain evidence="3">SCG-10</strain>
    </source>
</reference>
<feature type="chain" id="PRO_5040175614" description="Serine protease" evidence="2">
    <location>
        <begin position="23"/>
        <end position="754"/>
    </location>
</feature>
<sequence>MRFASVILLSTAILLFSTNTNNQSPSFAAAQVSVPGRFRPHLSSYYHSAAPDSNARPISLYRPYLRYSSSQERDAQGPPATPVMQMPHMDNAQLLNDETNARAQLLAEGGADDGSYRFGKAVAMDSLGFPSTLSSGRWTHLKKQRLSPNDNEEDGEEEDVMVWQLEIQSKSALSLNLIFSDFHLPPRSEFYISSKTHLLGAFTPEVNNKADRVFATAPLGGDRLLLELYLPRLDFVQGTRPNLELSHVIHGYKPTLLAASSDLMAKGMRMADGSIAPHSHRRRRSGRGGLREQTSYANPLSDWNQHSVSMDGTEDEEDGPVRAMSGKCNLDVACHLDEYHDQSRSVGAILSEYNQKYCTGALINNVRQDGRQLFLTANHCSGFADTSAHLVMFNHEKIQCGSAPEEVNEHDTAMGLIKLGNYLNSDYTLYEIVETIPDAYNLYLSGWSALPEAPMSRPRFPEEEPQKPEEPETPGDGDDDDDEEAVSPWRTIRRKPHKDEPTPPAPEDPSLTKIPVVGIHHPSGDSKKISFFYNGTLLPVCWSECMYKEKFHWQIPRWDQGTTEPGSSGSPLFNADKRIVGQLHGGSASCYNRNGYDVYGAIFASFLSPPKIKNRLATYLDPEGTGAMVLDGYGLEQARRESRQRHGPNPPPYPQPPQEDDDEEDDDPWAHPTLEKPLTWTEEDYSHSDSPSHGRYRHHHPHHRHRTGNVDRLNKFMNKFMNKVWQDIIQGYNSIDAASSDVGEGQVSCDQFQD</sequence>
<keyword evidence="2" id="KW-0732">Signal</keyword>
<feature type="compositionally biased region" description="Pro residues" evidence="1">
    <location>
        <begin position="648"/>
        <end position="657"/>
    </location>
</feature>
<organism evidence="3 4">
    <name type="scientific">Linnemannia hyalina</name>
    <dbReference type="NCBI Taxonomy" id="64524"/>
    <lineage>
        <taxon>Eukaryota</taxon>
        <taxon>Fungi</taxon>
        <taxon>Fungi incertae sedis</taxon>
        <taxon>Mucoromycota</taxon>
        <taxon>Mortierellomycotina</taxon>
        <taxon>Mortierellomycetes</taxon>
        <taxon>Mortierellales</taxon>
        <taxon>Mortierellaceae</taxon>
        <taxon>Linnemannia</taxon>
    </lineage>
</organism>
<protein>
    <recommendedName>
        <fullName evidence="5">Serine protease</fullName>
    </recommendedName>
</protein>
<name>A0A9P7Y1R2_9FUNG</name>
<comment type="caution">
    <text evidence="3">The sequence shown here is derived from an EMBL/GenBank/DDBJ whole genome shotgun (WGS) entry which is preliminary data.</text>
</comment>
<feature type="compositionally biased region" description="Acidic residues" evidence="1">
    <location>
        <begin position="471"/>
        <end position="485"/>
    </location>
</feature>
<feature type="signal peptide" evidence="2">
    <location>
        <begin position="1"/>
        <end position="22"/>
    </location>
</feature>
<proteinExistence type="predicted"/>
<feature type="compositionally biased region" description="Basic and acidic residues" evidence="1">
    <location>
        <begin position="459"/>
        <end position="470"/>
    </location>
</feature>
<feature type="compositionally biased region" description="Polar residues" evidence="1">
    <location>
        <begin position="292"/>
        <end position="310"/>
    </location>
</feature>
<evidence type="ECO:0000313" key="4">
    <source>
        <dbReference type="Proteomes" id="UP000707451"/>
    </source>
</evidence>
<feature type="compositionally biased region" description="Basic residues" evidence="1">
    <location>
        <begin position="694"/>
        <end position="707"/>
    </location>
</feature>
<dbReference type="Proteomes" id="UP000707451">
    <property type="component" value="Unassembled WGS sequence"/>
</dbReference>
<evidence type="ECO:0000313" key="3">
    <source>
        <dbReference type="EMBL" id="KAG9071330.1"/>
    </source>
</evidence>
<dbReference type="Gene3D" id="2.40.10.10">
    <property type="entry name" value="Trypsin-like serine proteases"/>
    <property type="match status" value="2"/>
</dbReference>
<dbReference type="EMBL" id="JAHRHY010000002">
    <property type="protein sequence ID" value="KAG9071330.1"/>
    <property type="molecule type" value="Genomic_DNA"/>
</dbReference>
<dbReference type="InterPro" id="IPR009003">
    <property type="entry name" value="Peptidase_S1_PA"/>
</dbReference>
<evidence type="ECO:0000256" key="1">
    <source>
        <dbReference type="SAM" id="MobiDB-lite"/>
    </source>
</evidence>
<dbReference type="InterPro" id="IPR043504">
    <property type="entry name" value="Peptidase_S1_PA_chymotrypsin"/>
</dbReference>
<accession>A0A9P7Y1R2</accession>
<dbReference type="OrthoDB" id="2333706at2759"/>
<feature type="region of interest" description="Disordered" evidence="1">
    <location>
        <begin position="638"/>
        <end position="710"/>
    </location>
</feature>
<feature type="region of interest" description="Disordered" evidence="1">
    <location>
        <begin position="274"/>
        <end position="321"/>
    </location>
</feature>
<dbReference type="SUPFAM" id="SSF50494">
    <property type="entry name" value="Trypsin-like serine proteases"/>
    <property type="match status" value="2"/>
</dbReference>
<gene>
    <name evidence="3" type="ORF">KI688_005541</name>
</gene>
<dbReference type="PANTHER" id="PTHR36234">
    <property type="entry name" value="LYSYL ENDOPEPTIDASE"/>
    <property type="match status" value="1"/>
</dbReference>
<keyword evidence="4" id="KW-1185">Reference proteome</keyword>
<dbReference type="PANTHER" id="PTHR36234:SF5">
    <property type="entry name" value="LYSYL ENDOPEPTIDASE"/>
    <property type="match status" value="1"/>
</dbReference>
<feature type="compositionally biased region" description="Acidic residues" evidence="1">
    <location>
        <begin position="658"/>
        <end position="667"/>
    </location>
</feature>
<feature type="region of interest" description="Disordered" evidence="1">
    <location>
        <begin position="454"/>
        <end position="518"/>
    </location>
</feature>